<dbReference type="EMBL" id="CP159872">
    <property type="protein sequence ID" value="XCM77650.1"/>
    <property type="molecule type" value="Genomic_DNA"/>
</dbReference>
<accession>A0AAU8JN36</accession>
<organism evidence="1">
    <name type="scientific">Kitasatospora camelliae</name>
    <dbReference type="NCBI Taxonomy" id="3156397"/>
    <lineage>
        <taxon>Bacteria</taxon>
        <taxon>Bacillati</taxon>
        <taxon>Actinomycetota</taxon>
        <taxon>Actinomycetes</taxon>
        <taxon>Kitasatosporales</taxon>
        <taxon>Streptomycetaceae</taxon>
        <taxon>Kitasatospora</taxon>
    </lineage>
</organism>
<sequence>MSAHTSHTLRFHGRSADLAGMDLTVSAEARAALDRFEAVHGRAAPAAVREWFSLAQGAPVLREFGNDDAVFDADRLGREELYYWPEDDEEWPDGVEEQEERTIDPVGSLGLLPFMVENQGVWVLAVRLDGSEDPPVVISFDDVTPSATWHPHADRFSDLVHARIWDAPVHRDGVTLLLDEAVEPSALLETLRRDFTPGPATVDGTLRYHRDGDRQRVLLGQWRGRWYGTAWAADDTGLVSLLTAVDPTIR</sequence>
<proteinExistence type="predicted"/>
<gene>
    <name evidence="1" type="ORF">ABWK59_01200</name>
</gene>
<dbReference type="AlphaFoldDB" id="A0AAU8JN36"/>
<protein>
    <submittedName>
        <fullName evidence="1">Uncharacterized protein</fullName>
    </submittedName>
</protein>
<dbReference type="KEGG" id="kcm:ABWK59_01200"/>
<name>A0AAU8JN36_9ACTN</name>
<evidence type="ECO:0000313" key="1">
    <source>
        <dbReference type="EMBL" id="XCM77650.1"/>
    </source>
</evidence>
<dbReference type="RefSeq" id="WP_354637329.1">
    <property type="nucleotide sequence ID" value="NZ_CP159872.1"/>
</dbReference>
<reference evidence="1" key="1">
    <citation type="submission" date="2024-06" db="EMBL/GenBank/DDBJ databases">
        <title>The genome sequences of Kitasatospora sp. strain HUAS MG31.</title>
        <authorList>
            <person name="Mo P."/>
        </authorList>
    </citation>
    <scope>NUCLEOTIDE SEQUENCE</scope>
    <source>
        <strain evidence="1">HUAS MG31</strain>
    </source>
</reference>